<sequence length="331" mass="36060">MCRSFSVFEGKSLLQSQDKPLATASPGLTSPGQPCYLSSHLLLCVLWASVVSFLPKLRGNVWGLAALDHQPPRVLLQGWSVHSCADAAGIRGFSCGFQIPQAFVCRSFSVFEGKSLLQSQDKPLATASPGLTSPGQPCYLSSHLFLCALCALWASVVFSLPKLRGNIWGLAALDRQPRLVLLTRMVRTFMCGCRRHKRLLLWFPNSPGYRVPILLCTRRQVVAAITRQASCDFVARTHESGPALLFEFPSSPLCPLGLCGFLPSQTAWKCLGARCARPPATPCAGASSFNVNGIRGPVVHKIQAGLDICVGLFHNGWSHKFSDLDHFFRHG</sequence>
<evidence type="ECO:0000313" key="1">
    <source>
        <dbReference type="EMBL" id="ADY58423.1"/>
    </source>
</evidence>
<dbReference type="eggNOG" id="COG0265">
    <property type="taxonomic scope" value="Bacteria"/>
</dbReference>
<protein>
    <submittedName>
        <fullName evidence="1">Uncharacterized protein</fullName>
    </submittedName>
</protein>
<name>F0SHI5_RUBBR</name>
<reference evidence="2" key="1">
    <citation type="submission" date="2011-02" db="EMBL/GenBank/DDBJ databases">
        <title>The complete genome of Planctomyces brasiliensis DSM 5305.</title>
        <authorList>
            <person name="Lucas S."/>
            <person name="Copeland A."/>
            <person name="Lapidus A."/>
            <person name="Bruce D."/>
            <person name="Goodwin L."/>
            <person name="Pitluck S."/>
            <person name="Kyrpides N."/>
            <person name="Mavromatis K."/>
            <person name="Pagani I."/>
            <person name="Ivanova N."/>
            <person name="Ovchinnikova G."/>
            <person name="Lu M."/>
            <person name="Detter J.C."/>
            <person name="Han C."/>
            <person name="Land M."/>
            <person name="Hauser L."/>
            <person name="Markowitz V."/>
            <person name="Cheng J.-F."/>
            <person name="Hugenholtz P."/>
            <person name="Woyke T."/>
            <person name="Wu D."/>
            <person name="Tindall B."/>
            <person name="Pomrenke H.G."/>
            <person name="Brambilla E."/>
            <person name="Klenk H.-P."/>
            <person name="Eisen J.A."/>
        </authorList>
    </citation>
    <scope>NUCLEOTIDE SEQUENCE [LARGE SCALE GENOMIC DNA]</scope>
    <source>
        <strain evidence="2">ATCC 49424 / DSM 5305 / JCM 21570 / NBRC 103401 / IFAM 1448</strain>
    </source>
</reference>
<dbReference type="EMBL" id="CP002546">
    <property type="protein sequence ID" value="ADY58423.1"/>
    <property type="molecule type" value="Genomic_DNA"/>
</dbReference>
<keyword evidence="2" id="KW-1185">Reference proteome</keyword>
<dbReference type="KEGG" id="pbs:Plabr_0800"/>
<evidence type="ECO:0000313" key="2">
    <source>
        <dbReference type="Proteomes" id="UP000006860"/>
    </source>
</evidence>
<organism evidence="1 2">
    <name type="scientific">Rubinisphaera brasiliensis (strain ATCC 49424 / DSM 5305 / JCM 21570 / IAM 15109 / NBRC 103401 / IFAM 1448)</name>
    <name type="common">Planctomyces brasiliensis</name>
    <dbReference type="NCBI Taxonomy" id="756272"/>
    <lineage>
        <taxon>Bacteria</taxon>
        <taxon>Pseudomonadati</taxon>
        <taxon>Planctomycetota</taxon>
        <taxon>Planctomycetia</taxon>
        <taxon>Planctomycetales</taxon>
        <taxon>Planctomycetaceae</taxon>
        <taxon>Rubinisphaera</taxon>
    </lineage>
</organism>
<dbReference type="HOGENOM" id="CLU_839083_0_0_0"/>
<dbReference type="AlphaFoldDB" id="F0SHI5"/>
<dbReference type="Proteomes" id="UP000006860">
    <property type="component" value="Chromosome"/>
</dbReference>
<gene>
    <name evidence="1" type="ordered locus">Plabr_0800</name>
</gene>
<dbReference type="STRING" id="756272.Plabr_0800"/>
<proteinExistence type="predicted"/>
<accession>F0SHI5</accession>